<protein>
    <recommendedName>
        <fullName evidence="1">Fibronectin type-III domain-containing protein</fullName>
    </recommendedName>
</protein>
<dbReference type="Gene3D" id="2.60.40.10">
    <property type="entry name" value="Immunoglobulins"/>
    <property type="match status" value="2"/>
</dbReference>
<sequence length="247" mass="26774">MASTVSWHKVRLSWQPPSAVARSATSLSGRPVFEAPGLVSGLPGEGNIVYYRLRFAALPSITEKGSFAATDPRADAGGDSNMPRRRQPVSMLMPVPASRFTESRIEPSHTSVLIANLSQATVYHFRLAAVTLAGVGLEAIAEARTKEFGTSICLDRTPISPSSYVDSHVLARFLTSIALHANQTNSYLILVPGSPQNLTVIVTGSDQLTVTWLPPGDLDEMPVKLTQGIHIAYYEVKWRATDDQVCR</sequence>
<feature type="domain" description="Fibronectin type-III" evidence="1">
    <location>
        <begin position="194"/>
        <end position="247"/>
    </location>
</feature>
<dbReference type="InterPro" id="IPR013783">
    <property type="entry name" value="Ig-like_fold"/>
</dbReference>
<gene>
    <name evidence="2" type="ORF">PXEA_LOCUS4123</name>
</gene>
<proteinExistence type="predicted"/>
<keyword evidence="3" id="KW-1185">Reference proteome</keyword>
<accession>A0A3S5CCW6</accession>
<comment type="caution">
    <text evidence="2">The sequence shown here is derived from an EMBL/GenBank/DDBJ whole genome shotgun (WGS) entry which is preliminary data.</text>
</comment>
<dbReference type="AlphaFoldDB" id="A0A3S5CCW6"/>
<evidence type="ECO:0000313" key="2">
    <source>
        <dbReference type="EMBL" id="VEL10683.1"/>
    </source>
</evidence>
<dbReference type="CDD" id="cd00063">
    <property type="entry name" value="FN3"/>
    <property type="match status" value="1"/>
</dbReference>
<evidence type="ECO:0000259" key="1">
    <source>
        <dbReference type="PROSITE" id="PS50853"/>
    </source>
</evidence>
<reference evidence="2" key="1">
    <citation type="submission" date="2018-11" db="EMBL/GenBank/DDBJ databases">
        <authorList>
            <consortium name="Pathogen Informatics"/>
        </authorList>
    </citation>
    <scope>NUCLEOTIDE SEQUENCE</scope>
</reference>
<dbReference type="EMBL" id="CAAALY010009688">
    <property type="protein sequence ID" value="VEL10683.1"/>
    <property type="molecule type" value="Genomic_DNA"/>
</dbReference>
<name>A0A3S5CCW6_9PLAT</name>
<dbReference type="SUPFAM" id="SSF49265">
    <property type="entry name" value="Fibronectin type III"/>
    <property type="match status" value="1"/>
</dbReference>
<dbReference type="Proteomes" id="UP000784294">
    <property type="component" value="Unassembled WGS sequence"/>
</dbReference>
<dbReference type="InterPro" id="IPR036116">
    <property type="entry name" value="FN3_sf"/>
</dbReference>
<organism evidence="2 3">
    <name type="scientific">Protopolystoma xenopodis</name>
    <dbReference type="NCBI Taxonomy" id="117903"/>
    <lineage>
        <taxon>Eukaryota</taxon>
        <taxon>Metazoa</taxon>
        <taxon>Spiralia</taxon>
        <taxon>Lophotrochozoa</taxon>
        <taxon>Platyhelminthes</taxon>
        <taxon>Monogenea</taxon>
        <taxon>Polyopisthocotylea</taxon>
        <taxon>Polystomatidea</taxon>
        <taxon>Polystomatidae</taxon>
        <taxon>Protopolystoma</taxon>
    </lineage>
</organism>
<evidence type="ECO:0000313" key="3">
    <source>
        <dbReference type="Proteomes" id="UP000784294"/>
    </source>
</evidence>
<dbReference type="InterPro" id="IPR003961">
    <property type="entry name" value="FN3_dom"/>
</dbReference>
<dbReference type="PROSITE" id="PS50853">
    <property type="entry name" value="FN3"/>
    <property type="match status" value="1"/>
</dbReference>